<dbReference type="InterPro" id="IPR011990">
    <property type="entry name" value="TPR-like_helical_dom_sf"/>
</dbReference>
<sequence length="432" mass="48044">MTKISYIVGVISLAFGSVANALPETKYTSSCRLLAPKEGEYDEEKVPTITSESAYKKITAANEAYADAKYAESIAILQELIANSGDKAAVGRAIYLLGLNYREQSQYAAAKREFIRAMETGVLGKQNEVNLRLGLAQIDASQDNYDAALRWMKEYFEEVINPPATSYATYASLFYQNQDFRSAICPAYLAIKEGSKSTKPLYSMLFAAHIELKDLAGAEVIGREMVELFPAEKSMYNNLFAVLSQRGKSADMLALAELAYMNGMWDSETNYKQLSALYSNNQVPLLAADRLEEGVNKGIVEADEDIWRNIANSYKYAKASAKAINAYKKASSFTSSGKYDYEIATIYFDDEEYAKAIESFRTAIRKGNLRDGDAGYAYLQMGVAHQRMGQPDQAIAALERAKNYKNVSKNANAYISYIQQIESMKKELALND</sequence>
<accession>A0A2K9ASI9</accession>
<gene>
    <name evidence="1" type="ORF">CW740_09050</name>
</gene>
<evidence type="ECO:0000313" key="1">
    <source>
        <dbReference type="EMBL" id="AUD79383.1"/>
    </source>
</evidence>
<reference evidence="1 2" key="1">
    <citation type="submission" date="2017-12" db="EMBL/GenBank/DDBJ databases">
        <title>Kangiella profundi FT102 completed genome.</title>
        <authorList>
            <person name="Xu J."/>
            <person name="Wang J."/>
            <person name="Lu Y."/>
        </authorList>
    </citation>
    <scope>NUCLEOTIDE SEQUENCE [LARGE SCALE GENOMIC DNA]</scope>
    <source>
        <strain evidence="1 2">FT102</strain>
    </source>
</reference>
<dbReference type="Pfam" id="PF13174">
    <property type="entry name" value="TPR_6"/>
    <property type="match status" value="1"/>
</dbReference>
<evidence type="ECO:0000313" key="2">
    <source>
        <dbReference type="Proteomes" id="UP000232693"/>
    </source>
</evidence>
<proteinExistence type="predicted"/>
<name>A0A2K9ASI9_9GAMM</name>
<dbReference type="OrthoDB" id="5592888at2"/>
<organism evidence="1 2">
    <name type="scientific">Kangiella profundi</name>
    <dbReference type="NCBI Taxonomy" id="1561924"/>
    <lineage>
        <taxon>Bacteria</taxon>
        <taxon>Pseudomonadati</taxon>
        <taxon>Pseudomonadota</taxon>
        <taxon>Gammaproteobacteria</taxon>
        <taxon>Kangiellales</taxon>
        <taxon>Kangiellaceae</taxon>
        <taxon>Kangiella</taxon>
    </lineage>
</organism>
<dbReference type="Pfam" id="PF13181">
    <property type="entry name" value="TPR_8"/>
    <property type="match status" value="1"/>
</dbReference>
<dbReference type="SUPFAM" id="SSF48452">
    <property type="entry name" value="TPR-like"/>
    <property type="match status" value="2"/>
</dbReference>
<dbReference type="SMART" id="SM00028">
    <property type="entry name" value="TPR"/>
    <property type="match status" value="3"/>
</dbReference>
<dbReference type="Proteomes" id="UP000232693">
    <property type="component" value="Chromosome"/>
</dbReference>
<dbReference type="Gene3D" id="1.25.40.10">
    <property type="entry name" value="Tetratricopeptide repeat domain"/>
    <property type="match status" value="3"/>
</dbReference>
<dbReference type="InterPro" id="IPR019734">
    <property type="entry name" value="TPR_rpt"/>
</dbReference>
<dbReference type="EMBL" id="CP025120">
    <property type="protein sequence ID" value="AUD79383.1"/>
    <property type="molecule type" value="Genomic_DNA"/>
</dbReference>
<keyword evidence="2" id="KW-1185">Reference proteome</keyword>
<dbReference type="AlphaFoldDB" id="A0A2K9ASI9"/>
<protein>
    <submittedName>
        <fullName evidence="1">Uncharacterized protein</fullName>
    </submittedName>
</protein>
<dbReference type="KEGG" id="kpd:CW740_09050"/>
<dbReference type="RefSeq" id="WP_106647200.1">
    <property type="nucleotide sequence ID" value="NZ_BMGO01000001.1"/>
</dbReference>